<evidence type="ECO:0000256" key="1">
    <source>
        <dbReference type="SAM" id="MobiDB-lite"/>
    </source>
</evidence>
<feature type="compositionally biased region" description="Basic and acidic residues" evidence="1">
    <location>
        <begin position="165"/>
        <end position="176"/>
    </location>
</feature>
<feature type="compositionally biased region" description="Basic residues" evidence="1">
    <location>
        <begin position="262"/>
        <end position="272"/>
    </location>
</feature>
<dbReference type="Proteomes" id="UP000310158">
    <property type="component" value="Unassembled WGS sequence"/>
</dbReference>
<evidence type="ECO:0000313" key="2">
    <source>
        <dbReference type="EMBL" id="THH19313.1"/>
    </source>
</evidence>
<feature type="compositionally biased region" description="Basic residues" evidence="1">
    <location>
        <begin position="186"/>
        <end position="201"/>
    </location>
</feature>
<comment type="caution">
    <text evidence="2">The sequence shown here is derived from an EMBL/GenBank/DDBJ whole genome shotgun (WGS) entry which is preliminary data.</text>
</comment>
<accession>A0A4V3XFX9</accession>
<gene>
    <name evidence="2" type="ORF">EW146_g1839</name>
</gene>
<feature type="compositionally biased region" description="Acidic residues" evidence="1">
    <location>
        <begin position="152"/>
        <end position="164"/>
    </location>
</feature>
<proteinExistence type="predicted"/>
<feature type="region of interest" description="Disordered" evidence="1">
    <location>
        <begin position="417"/>
        <end position="450"/>
    </location>
</feature>
<feature type="region of interest" description="Disordered" evidence="1">
    <location>
        <begin position="344"/>
        <end position="367"/>
    </location>
</feature>
<feature type="compositionally biased region" description="Basic and acidic residues" evidence="1">
    <location>
        <begin position="354"/>
        <end position="367"/>
    </location>
</feature>
<feature type="compositionally biased region" description="Basic and acidic residues" evidence="1">
    <location>
        <begin position="417"/>
        <end position="442"/>
    </location>
</feature>
<feature type="compositionally biased region" description="Basic and acidic residues" evidence="1">
    <location>
        <begin position="94"/>
        <end position="108"/>
    </location>
</feature>
<feature type="compositionally biased region" description="Basic and acidic residues" evidence="1">
    <location>
        <begin position="227"/>
        <end position="241"/>
    </location>
</feature>
<feature type="region of interest" description="Disordered" evidence="1">
    <location>
        <begin position="24"/>
        <end position="315"/>
    </location>
</feature>
<organism evidence="2 3">
    <name type="scientific">Bondarzewia mesenterica</name>
    <dbReference type="NCBI Taxonomy" id="1095465"/>
    <lineage>
        <taxon>Eukaryota</taxon>
        <taxon>Fungi</taxon>
        <taxon>Dikarya</taxon>
        <taxon>Basidiomycota</taxon>
        <taxon>Agaricomycotina</taxon>
        <taxon>Agaricomycetes</taxon>
        <taxon>Russulales</taxon>
        <taxon>Bondarzewiaceae</taxon>
        <taxon>Bondarzewia</taxon>
    </lineage>
</organism>
<reference evidence="2 3" key="1">
    <citation type="submission" date="2019-02" db="EMBL/GenBank/DDBJ databases">
        <title>Genome sequencing of the rare red list fungi Bondarzewia mesenterica.</title>
        <authorList>
            <person name="Buettner E."/>
            <person name="Kellner H."/>
        </authorList>
    </citation>
    <scope>NUCLEOTIDE SEQUENCE [LARGE SCALE GENOMIC DNA]</scope>
    <source>
        <strain evidence="2 3">DSM 108281</strain>
    </source>
</reference>
<keyword evidence="3" id="KW-1185">Reference proteome</keyword>
<dbReference type="OrthoDB" id="3362703at2759"/>
<dbReference type="AlphaFoldDB" id="A0A4V3XFX9"/>
<name>A0A4V3XFX9_9AGAM</name>
<feature type="compositionally biased region" description="Basic residues" evidence="1">
    <location>
        <begin position="29"/>
        <end position="38"/>
    </location>
</feature>
<feature type="compositionally biased region" description="Low complexity" evidence="1">
    <location>
        <begin position="109"/>
        <end position="119"/>
    </location>
</feature>
<feature type="compositionally biased region" description="Basic and acidic residues" evidence="1">
    <location>
        <begin position="202"/>
        <end position="219"/>
    </location>
</feature>
<protein>
    <submittedName>
        <fullName evidence="2">Uncharacterized protein</fullName>
    </submittedName>
</protein>
<sequence>MSTRIRRPSLKSTIPIIDLQEEAVEPASVRRKSSKRLIPHPEEDYYFNNDHEKRTSQSRQTSSRPPTKRARTGESFDDDMDVDIEGDVDMGGGEDTRLASESEHESRTARLSRASSAGSQKRNKSRGKAERTPAPVASTSGKSKKKRQVVYSDDDEYEGYEEYEEARNASRDVRVDDDFETPSKHPVLKIKISKSGNKGKARGKEKEEKMITMKDERKVVHPAPKSSTKDEEREIVTKESLELPPAVAEAPKEASSTPLPSFKKRKLPTIKKNKVESGASTTSNTMNQPPAVRARARPADTTRLAGDAMATDDGLPVLKKPAKAKGNVEVDLSNKDIYASLFKSAGANPPRAGLKKEERRKELDKMREADRARRAALTEHVFDLRAQHDKIVNFVERLTARKSSALWPNVLASSWRYERDREERRREKEHLREKAERERENGEVDEDNAS</sequence>
<evidence type="ECO:0000313" key="3">
    <source>
        <dbReference type="Proteomes" id="UP000310158"/>
    </source>
</evidence>
<feature type="compositionally biased region" description="Acidic residues" evidence="1">
    <location>
        <begin position="75"/>
        <end position="88"/>
    </location>
</feature>
<feature type="compositionally biased region" description="Basic and acidic residues" evidence="1">
    <location>
        <begin position="39"/>
        <end position="55"/>
    </location>
</feature>
<dbReference type="EMBL" id="SGPL01000049">
    <property type="protein sequence ID" value="THH19313.1"/>
    <property type="molecule type" value="Genomic_DNA"/>
</dbReference>
<feature type="compositionally biased region" description="Polar residues" evidence="1">
    <location>
        <begin position="278"/>
        <end position="288"/>
    </location>
</feature>